<dbReference type="InterPro" id="IPR006162">
    <property type="entry name" value="Ppantetheine_attach_site"/>
</dbReference>
<dbReference type="Pfam" id="PF00550">
    <property type="entry name" value="PP-binding"/>
    <property type="match status" value="3"/>
</dbReference>
<accession>A0A5J4KRB5</accession>
<evidence type="ECO:0000256" key="5">
    <source>
        <dbReference type="ARBA" id="ARBA00022737"/>
    </source>
</evidence>
<feature type="domain" description="Carrier" evidence="7">
    <location>
        <begin position="2396"/>
        <end position="2470"/>
    </location>
</feature>
<dbReference type="PROSITE" id="PS00455">
    <property type="entry name" value="AMP_BINDING"/>
    <property type="match status" value="2"/>
</dbReference>
<comment type="caution">
    <text evidence="8">The sequence shown here is derived from an EMBL/GenBank/DDBJ whole genome shotgun (WGS) entry which is preliminary data.</text>
</comment>
<dbReference type="CDD" id="cd12116">
    <property type="entry name" value="A_NRPS_Ta1_like"/>
    <property type="match status" value="1"/>
</dbReference>
<keyword evidence="4" id="KW-0597">Phosphoprotein</keyword>
<dbReference type="CDD" id="cd19543">
    <property type="entry name" value="DCL_NRPS"/>
    <property type="match status" value="3"/>
</dbReference>
<dbReference type="InterPro" id="IPR045851">
    <property type="entry name" value="AMP-bd_C_sf"/>
</dbReference>
<dbReference type="Gene3D" id="3.30.300.30">
    <property type="match status" value="3"/>
</dbReference>
<dbReference type="Gene3D" id="3.30.559.10">
    <property type="entry name" value="Chloramphenicol acetyltransferase-like domain"/>
    <property type="match status" value="5"/>
</dbReference>
<evidence type="ECO:0000313" key="8">
    <source>
        <dbReference type="EMBL" id="GER90173.1"/>
    </source>
</evidence>
<dbReference type="EMBL" id="BKZW01000002">
    <property type="protein sequence ID" value="GER90173.1"/>
    <property type="molecule type" value="Genomic_DNA"/>
</dbReference>
<sequence>MALPLGEEQEEQFERHLHEDSIQGFDLTQAPLMRFYLFRLQDNVYRFLWSHHHIILDGWSVPIIFRDVFASYESLYHQQPVQIVPARPYQEYIQWLQQQDPHKAEIFWRRTLNAFTQPVVPGLERPADPQPQQGEVVLQLSEELTQELQHVARQLQVTLNTIVQGMWGVLLSRYSGQDDIVFGITVAGRPATVPGIEAIVGMFINTIPLRMRLQSDLSVHNWLKSLQDQQSDLLQYEHSSLAQIQNWSDIPRGTALFNSIFVFENYPFSREELASSTGLSVNSVRSHEQTHYPLSIIVIPEHALTLKIIYNQDTYTQAQMEQVLAHMQVALTNVIHDPEQRLDQLSLLTTHEQDLMQTWNATEVAYPAHLPLYQFFAEQAQRTPDVCAVISGSEEISYAQLDQRTNVLAAYLQERGIGPDVLVGLCMERSLEMIIAILGILKAGGAYVPLDPDYPQERLTFILRDAQVALLLTQESCQQPFVESGVEILCLDTVWPTLTQQRVLREVTLHEDNLAYVIYTSGSTGRPKGVCITHRSAAAFVQWARQRFTPEQLAGVLASTSICFDLSIFEIFVPLSCGGSVILAQNALHLPELPAAHHVTLINTVPSAIAALYRSDGIPASVRCINLAGEPLQHSLVQQLYTLEHIEQIYNLYGPTEDTTYSTWALIERGQTGAVPIGRPIANTQAYLLDQHLRPVPLGVPGELYLGGAGLAQGYFQRPDLTAERFMPNPFGAAGTHLYRTGDLARYTEAGMIEYLGRIDQQIKLRGFRIELGEIEHVLMQHSAVQEAVVIMHQSASETQQLVAYVVLAEKLSPDELREHVQQRVPEYMVPTLLIFLDALPLTPNGKLDRQALHVPEHHRDGRLIAAEPVSPMEKRLLEIWQRVLGEQDIRLHDNFFALGGDSIVSIHIVTQAKRVGIQFTPKQLFSFPTIAELAKVIVEQNLSTVIETEQGLVSGPVALTPIQHWFFDLQLQQQQHWNQAILLTVQQPLDTLLLKQAVSSLLKQHDVLRMTFQQTEHGWLQTSSDTVSTAVFTVVDYSRMDKGEQQARLDAIIGEVQSGLDLLTGPLLRIVYIDSGAEQTARLLLVAHHLVVDAFSWSILLEDLQQAYQQLAAGQTVALSSKTTSFQSWAARLGAYSQSEQVRQELSYWLEMLASHDALSTQDTLPTDLVAGPDSVEYARTVTIVLSAEETQALLSAVPSAYHTHIDDVLLTALAQALTDWTGASSILINREGHGREELFADVDLSRTVGWFTSLMPVRLQIPETGDVIAILKAVKEQLHQMPQHGIGYGLLRYLCQDSSVRERLQALPVPEMVFNYLGQLDQTLPGGSLFAPAPETPGSMLSPQGQRPHLLELNSYIADKRLHMSWTYSQKRHFESTIEALGTAMLQALQSIIQHCQLPDSGGYTPSDFALVHITQEQIDTQLSQYGEIDAAYPLSPLQQGMLFHTMFAPEDGNYVTQIGSTLQGALNIEAFIQAWQQVFQRHPVLRTAFIWFGLDDPIQIVQAHVQVPCVQLDWSDLSEYEQQERLTSQLEEDRLQNFDLTRAPLMRLYLVKLSEDRYQFLWSHHHLLLDGWSIPIVLKDVFMTYEALCQGQTLKAAQPVQSYQQYIRWLQTQKLASAENFWRQALQGIYEPTPLQIGGPVSKSSGSSHRYAEHELQFSRDLTHNMQSLVRQERITLNTLLQGVWALALSRYSGQDAIIFGNVVSGRAADVKDIEEMVGLFINTLPVPVRLKPAQDIRSWLLALQQQQTEMRQYEYSPLAHVQNWSEFSNSTPMFESLFAFENYPLSDAARETEASLAVRDVYSVEQTNYPLNIVVLPGEQLTLKVIYEQNRFEAAAITRLLAHLELLCAGIVADPTQKIASVSMLTSEEQQLILNEWTDTKRPYAVHTCVYQLFEEQAHNHGRSLALATNTQEISYAELNQRTNQLAHYLVAAGVGPDSLVGICMERSIEMIIAMVAVHKAGGAYVPLDPAYPTERLAYMLEDSQVEILLTQQQFASILPECQIPYLFLNREWERLAAYPTENLDRELDSQNLAYMIYTSGSTGLPKGVQITHAGLLNLVFWHVQTYALSAQDRATQLAGVAFDASVWEIWPYLAAGASLHIPDEKTRLSPQELRDWMLKKAITISFLPTPLAERILTLPWPQECALRAMLTGGDKLHSAPEAALPFRLINHYGPTESTVVATAGDVGTGFIERAPAIGKAISNTRIYILNSHLQPVPLGTPGELYIGGVSLARGYWQQPDLTAERFIADPFSQEEGARLYRTGDLVNYLPNGSIDFLSRLDDQVKVLGYRIELGEIESVLSLHATIHECVVIAHEEAGVKYLVAYVVAAPQQQLIIENLRHYLEARLLNYMVPSTFIELEALPLTANGKVDRRALQALASTAEQKERTLVKPRTDVEAKLAALWQQVLGVEVPGIHDNFFALGGDSIVSIQIVARASQIGLQITPKMLFQHPTIAELAMVVISTTHETIIEADQGIVTGEVPLTPIQHWFFEQQQPESWHWNQALLLEVSPDTDTQLLKEVAACILQQHDALRLRYAQTEHGWQQYLAPDDAPVPFFVVDLSTSATEEQPAAIERVANEVQASLDLQRGPIVRFVYLDLGTNVPARLLIVVHHLAIDGVSWRILLEDVRNIYDRLSKRLAVQLPEKTTSVQQWAQKLVTYAQSAALRAELAYWTKLEHLSNSALPVDYERTENSVASARHVEVALSVDETRALLHEVPQSYRTHINDVLLTALAQTISGWTQQSTLLLDLEGHGREEIVEHTDLSRTIGWFTSMYPVQLELTANEQPGAAVKHIKEQLRGIPHNGIGYGLLRYLCADEEVRVRMRHVPEADLSFNYLGQFDQSRASETHFALAHEASGQPLSPAGKRQHLIDIVSSIRGGQLQIDWSYSMNIHAEETIRQLAQNYVQALRDLIAHCQLPEVGGYTSSDFPLTKLTQEQIDTLLGTDRQVEAVYPLSPLQQGLLFHTLYVPDGGDYVVQARYTFKGTIQVKNFMRAWQQAIQHHPVLRTHFLWEGLDQPLQVVRQHAEMPLLQHDWRHLSTEQRQKKLSEYMQADRRQGFDLSRSPLMRVALLQTHNDQYECIWSHHHLLLDGWSLPLVLKDVFDSYEAFQQGREIQLQRSRAYQDYIAWVSAQPLQQAESFWKHLLADFIEPTHLSFSHRVSPTNEEKNASYAVQTLELSTDVTQALQRLVREQGLTLNTLVQGAWVMLLSHFSGQQDVVFGSVVSGRPSEIASVESMVGLFINTLPVRVRIRPEQTLLNWLQAIQAQVTEMRQYEYTPLVHIQGWSEIERGMNLFESLFIFENYPLETSEQQQSTDLQILDVQAYEQTNYPLTVFVLPGESLKFKLVFEQQQFAVEQVQHLLQHLQQVLEQMLARPDQHLGQLPLLSASEQQHIVREWNTTRAPYAVSCIHQLIEAQVERTPTAQAILFEEQALTYRELNERANQFAHHLQSLGVGPDIRVGLYLERSLEMMVAVLGVLKVGGAYVPLDLAYPQERIAYMMVDSGMKVIVTQEHLRTVLPTSTIHMCCLDTEWETIAQNPVTLIDTVLDPQNAAYAIYTSGSTGQPKGVLVPHQTVANFAAAMLQQPGISDQDVCLAMTTLSFDISVLELLVPLMVGAKVIVTAQGAAVDGDYIAEILETAHVTLMQATPATWRVLQNSNWTGKKDVKLLSGGEGLPQDLANFLLERSAELWNMYGPTETTIWSSICKVEKAANNALVSIGRPISNTQLYVLDSALRPVPIGVAGELYIAGDGVVDGYIDRPELTAERFIANPFGEQGTRMYRTGDVASYQPNGSLLFLGRSDYQVKVRGRRIELGEIESALKRYPMIRESVVIVREDLPGNQRLVAYIVCDGAHPTLDALRQHLVSSLPEYMLPASFMFMDALPLTANGKLNRRALPIPDVSRPELGEAFVAPRNALEKVLVQQWSEILQVEHIGIHDNFFALGGHSLLATQLTSRLSKIFQMKLPLRSIFEAATIAEMATVLVKHEKVPGQVMRVAEFRQKIASMSPEEVRAALQSQGRKRK</sequence>
<dbReference type="Pfam" id="PF00668">
    <property type="entry name" value="Condensation"/>
    <property type="match status" value="5"/>
</dbReference>
<dbReference type="InterPro" id="IPR010071">
    <property type="entry name" value="AA_adenyl_dom"/>
</dbReference>
<gene>
    <name evidence="8" type="ORF">KDW_43350</name>
</gene>
<dbReference type="CDD" id="cd12115">
    <property type="entry name" value="A_NRPS_Sfm_like"/>
    <property type="match status" value="1"/>
</dbReference>
<dbReference type="InterPro" id="IPR025110">
    <property type="entry name" value="AMP-bd_C"/>
</dbReference>
<dbReference type="Gene3D" id="1.10.1200.10">
    <property type="entry name" value="ACP-like"/>
    <property type="match status" value="3"/>
</dbReference>
<dbReference type="GO" id="GO:0003824">
    <property type="term" value="F:catalytic activity"/>
    <property type="evidence" value="ECO:0007669"/>
    <property type="project" value="InterPro"/>
</dbReference>
<feature type="domain" description="Carrier" evidence="7">
    <location>
        <begin position="868"/>
        <end position="942"/>
    </location>
</feature>
<comment type="cofactor">
    <cofactor evidence="1">
        <name>pantetheine 4'-phosphate</name>
        <dbReference type="ChEBI" id="CHEBI:47942"/>
    </cofactor>
</comment>
<dbReference type="InterPro" id="IPR020806">
    <property type="entry name" value="PKS_PP-bd"/>
</dbReference>
<name>A0A5J4KRB5_9CHLR</name>
<dbReference type="InterPro" id="IPR020845">
    <property type="entry name" value="AMP-binding_CS"/>
</dbReference>
<dbReference type="PROSITE" id="PS50075">
    <property type="entry name" value="CARRIER"/>
    <property type="match status" value="3"/>
</dbReference>
<dbReference type="SMART" id="SM00823">
    <property type="entry name" value="PKS_PP"/>
    <property type="match status" value="3"/>
</dbReference>
<feature type="domain" description="Carrier" evidence="7">
    <location>
        <begin position="3919"/>
        <end position="3994"/>
    </location>
</feature>
<dbReference type="Pfam" id="PF13193">
    <property type="entry name" value="AMP-binding_C"/>
    <property type="match status" value="3"/>
</dbReference>
<dbReference type="NCBIfam" id="TIGR01720">
    <property type="entry name" value="NRPS-para261"/>
    <property type="match status" value="2"/>
</dbReference>
<dbReference type="FunFam" id="3.30.300.30:FF:000015">
    <property type="entry name" value="Nonribosomal peptide synthase SidD"/>
    <property type="match status" value="1"/>
</dbReference>
<dbReference type="CDD" id="cd05930">
    <property type="entry name" value="A_NRPS"/>
    <property type="match status" value="1"/>
</dbReference>
<protein>
    <recommendedName>
        <fullName evidence="7">Carrier domain-containing protein</fullName>
    </recommendedName>
</protein>
<dbReference type="InterPro" id="IPR001242">
    <property type="entry name" value="Condensation_dom"/>
</dbReference>
<dbReference type="InterPro" id="IPR000873">
    <property type="entry name" value="AMP-dep_synth/lig_dom"/>
</dbReference>
<keyword evidence="6" id="KW-0045">Antibiotic biosynthesis</keyword>
<keyword evidence="9" id="KW-1185">Reference proteome</keyword>
<dbReference type="SUPFAM" id="SSF52777">
    <property type="entry name" value="CoA-dependent acyltransferases"/>
    <property type="match status" value="10"/>
</dbReference>
<dbReference type="PROSITE" id="PS00012">
    <property type="entry name" value="PHOSPHOPANTETHEINE"/>
    <property type="match status" value="3"/>
</dbReference>
<dbReference type="Gene3D" id="3.40.50.980">
    <property type="match status" value="6"/>
</dbReference>
<dbReference type="Pfam" id="PF00501">
    <property type="entry name" value="AMP-binding"/>
    <property type="match status" value="3"/>
</dbReference>
<dbReference type="GO" id="GO:0044550">
    <property type="term" value="P:secondary metabolite biosynthetic process"/>
    <property type="evidence" value="ECO:0007669"/>
    <property type="project" value="UniProtKB-ARBA"/>
</dbReference>
<dbReference type="GO" id="GO:0043041">
    <property type="term" value="P:amino acid activation for nonribosomal peptide biosynthetic process"/>
    <property type="evidence" value="ECO:0007669"/>
    <property type="project" value="TreeGrafter"/>
</dbReference>
<dbReference type="NCBIfam" id="NF003417">
    <property type="entry name" value="PRK04813.1"/>
    <property type="match status" value="3"/>
</dbReference>
<dbReference type="CDD" id="cd19534">
    <property type="entry name" value="E_NRPS"/>
    <property type="match status" value="2"/>
</dbReference>
<reference evidence="8 9" key="1">
    <citation type="submission" date="2019-10" db="EMBL/GenBank/DDBJ databases">
        <title>Dictyobacter vulcani sp. nov., within the class Ktedonobacteria, isolated from soil of volcanic Mt. Zao.</title>
        <authorList>
            <person name="Zheng Y."/>
            <person name="Wang C.M."/>
            <person name="Sakai Y."/>
            <person name="Abe K."/>
            <person name="Yokota A."/>
            <person name="Yabe S."/>
        </authorList>
    </citation>
    <scope>NUCLEOTIDE SEQUENCE [LARGE SCALE GENOMIC DNA]</scope>
    <source>
        <strain evidence="8 9">W12</strain>
    </source>
</reference>
<dbReference type="SUPFAM" id="SSF47336">
    <property type="entry name" value="ACP-like"/>
    <property type="match status" value="3"/>
</dbReference>
<dbReference type="Proteomes" id="UP000326912">
    <property type="component" value="Unassembled WGS sequence"/>
</dbReference>
<evidence type="ECO:0000256" key="4">
    <source>
        <dbReference type="ARBA" id="ARBA00022553"/>
    </source>
</evidence>
<evidence type="ECO:0000313" key="9">
    <source>
        <dbReference type="Proteomes" id="UP000326912"/>
    </source>
</evidence>
<dbReference type="FunFam" id="3.40.50.12780:FF:000012">
    <property type="entry name" value="Non-ribosomal peptide synthetase"/>
    <property type="match status" value="3"/>
</dbReference>
<dbReference type="GO" id="GO:0008610">
    <property type="term" value="P:lipid biosynthetic process"/>
    <property type="evidence" value="ECO:0007669"/>
    <property type="project" value="UniProtKB-ARBA"/>
</dbReference>
<dbReference type="PANTHER" id="PTHR45527">
    <property type="entry name" value="NONRIBOSOMAL PEPTIDE SYNTHETASE"/>
    <property type="match status" value="1"/>
</dbReference>
<evidence type="ECO:0000256" key="2">
    <source>
        <dbReference type="ARBA" id="ARBA00006432"/>
    </source>
</evidence>
<dbReference type="InterPro" id="IPR023213">
    <property type="entry name" value="CAT-like_dom_sf"/>
</dbReference>
<dbReference type="GO" id="GO:0031177">
    <property type="term" value="F:phosphopantetheine binding"/>
    <property type="evidence" value="ECO:0007669"/>
    <property type="project" value="InterPro"/>
</dbReference>
<dbReference type="NCBIfam" id="TIGR01733">
    <property type="entry name" value="AA-adenyl-dom"/>
    <property type="match status" value="3"/>
</dbReference>
<dbReference type="FunFam" id="3.40.50.980:FF:000001">
    <property type="entry name" value="Non-ribosomal peptide synthetase"/>
    <property type="match status" value="3"/>
</dbReference>
<dbReference type="GO" id="GO:0017000">
    <property type="term" value="P:antibiotic biosynthetic process"/>
    <property type="evidence" value="ECO:0007669"/>
    <property type="project" value="UniProtKB-KW"/>
</dbReference>
<dbReference type="PANTHER" id="PTHR45527:SF1">
    <property type="entry name" value="FATTY ACID SYNTHASE"/>
    <property type="match status" value="1"/>
</dbReference>
<dbReference type="Gene3D" id="2.30.38.10">
    <property type="entry name" value="Luciferase, Domain 3"/>
    <property type="match status" value="3"/>
</dbReference>
<dbReference type="GO" id="GO:0005737">
    <property type="term" value="C:cytoplasm"/>
    <property type="evidence" value="ECO:0007669"/>
    <property type="project" value="TreeGrafter"/>
</dbReference>
<evidence type="ECO:0000259" key="7">
    <source>
        <dbReference type="PROSITE" id="PS50075"/>
    </source>
</evidence>
<dbReference type="InterPro" id="IPR036736">
    <property type="entry name" value="ACP-like_sf"/>
</dbReference>
<dbReference type="InterPro" id="IPR009081">
    <property type="entry name" value="PP-bd_ACP"/>
</dbReference>
<evidence type="ECO:0000256" key="1">
    <source>
        <dbReference type="ARBA" id="ARBA00001957"/>
    </source>
</evidence>
<organism evidence="8 9">
    <name type="scientific">Dictyobacter vulcani</name>
    <dbReference type="NCBI Taxonomy" id="2607529"/>
    <lineage>
        <taxon>Bacteria</taxon>
        <taxon>Bacillati</taxon>
        <taxon>Chloroflexota</taxon>
        <taxon>Ktedonobacteria</taxon>
        <taxon>Ktedonobacterales</taxon>
        <taxon>Dictyobacteraceae</taxon>
        <taxon>Dictyobacter</taxon>
    </lineage>
</organism>
<evidence type="ECO:0000256" key="3">
    <source>
        <dbReference type="ARBA" id="ARBA00022450"/>
    </source>
</evidence>
<dbReference type="FunFam" id="3.30.300.30:FF:000010">
    <property type="entry name" value="Enterobactin synthetase component F"/>
    <property type="match status" value="2"/>
</dbReference>
<keyword evidence="3" id="KW-0596">Phosphopantetheine</keyword>
<keyword evidence="5" id="KW-0677">Repeat</keyword>
<proteinExistence type="inferred from homology"/>
<dbReference type="FunFam" id="2.30.38.10:FF:000001">
    <property type="entry name" value="Non-ribosomal peptide synthetase PvdI"/>
    <property type="match status" value="3"/>
</dbReference>
<dbReference type="SUPFAM" id="SSF56801">
    <property type="entry name" value="Acetyl-CoA synthetase-like"/>
    <property type="match status" value="3"/>
</dbReference>
<evidence type="ECO:0000256" key="6">
    <source>
        <dbReference type="ARBA" id="ARBA00023194"/>
    </source>
</evidence>
<dbReference type="FunFam" id="1.10.1200.10:FF:000005">
    <property type="entry name" value="Nonribosomal peptide synthetase 1"/>
    <property type="match status" value="3"/>
</dbReference>
<dbReference type="Gene3D" id="3.30.559.30">
    <property type="entry name" value="Nonribosomal peptide synthetase, condensation domain"/>
    <property type="match status" value="5"/>
</dbReference>
<comment type="similarity">
    <text evidence="2">Belongs to the ATP-dependent AMP-binding enzyme family.</text>
</comment>
<dbReference type="InterPro" id="IPR010060">
    <property type="entry name" value="NRPS_synth"/>
</dbReference>